<accession>A0A6C0JUD3</accession>
<organism evidence="1">
    <name type="scientific">viral metagenome</name>
    <dbReference type="NCBI Taxonomy" id="1070528"/>
    <lineage>
        <taxon>unclassified sequences</taxon>
        <taxon>metagenomes</taxon>
        <taxon>organismal metagenomes</taxon>
    </lineage>
</organism>
<proteinExistence type="predicted"/>
<dbReference type="AlphaFoldDB" id="A0A6C0JUD3"/>
<protein>
    <submittedName>
        <fullName evidence="1">Uncharacterized protein</fullName>
    </submittedName>
</protein>
<evidence type="ECO:0000313" key="1">
    <source>
        <dbReference type="EMBL" id="QHU07518.1"/>
    </source>
</evidence>
<dbReference type="EMBL" id="MN740684">
    <property type="protein sequence ID" value="QHU07518.1"/>
    <property type="molecule type" value="Genomic_DNA"/>
</dbReference>
<sequence length="125" mass="14408">MSFNRTKYDTCSYKQNLEESVNTLGYILTPFRYEHKDKCRHQLGFIGGTSVSHIQGNMVDLESELRGQTRFISKCGTNYYIPTNDNMIKNDKTEPIDTTMKHLSPCQSIMYRSIPLPPKMKISSC</sequence>
<name>A0A6C0JUD3_9ZZZZ</name>
<reference evidence="1" key="1">
    <citation type="journal article" date="2020" name="Nature">
        <title>Giant virus diversity and host interactions through global metagenomics.</title>
        <authorList>
            <person name="Schulz F."/>
            <person name="Roux S."/>
            <person name="Paez-Espino D."/>
            <person name="Jungbluth S."/>
            <person name="Walsh D.A."/>
            <person name="Denef V.J."/>
            <person name="McMahon K.D."/>
            <person name="Konstantinidis K.T."/>
            <person name="Eloe-Fadrosh E.A."/>
            <person name="Kyrpides N.C."/>
            <person name="Woyke T."/>
        </authorList>
    </citation>
    <scope>NUCLEOTIDE SEQUENCE</scope>
    <source>
        <strain evidence="1">GVMAG-S-1040241-154</strain>
    </source>
</reference>